<dbReference type="Pfam" id="PF07727">
    <property type="entry name" value="RVT_2"/>
    <property type="match status" value="1"/>
</dbReference>
<evidence type="ECO:0000259" key="1">
    <source>
        <dbReference type="Pfam" id="PF07727"/>
    </source>
</evidence>
<dbReference type="RefSeq" id="XP_043178952.1">
    <property type="nucleotide sequence ID" value="XM_043319940.1"/>
</dbReference>
<dbReference type="GeneID" id="67022403"/>
<reference evidence="2" key="1">
    <citation type="submission" date="2020-05" db="EMBL/GenBank/DDBJ databases">
        <title>Evolutionary and genomic comparisons of hybrid uninucleate and nonhybrid Rhizoctonia fungi.</title>
        <authorList>
            <person name="Li C."/>
            <person name="Chen X."/>
        </authorList>
    </citation>
    <scope>NUCLEOTIDE SEQUENCE</scope>
    <source>
        <strain evidence="2">AG-1 IA</strain>
    </source>
</reference>
<accession>A0A8H8NSI2</accession>
<feature type="domain" description="Reverse transcriptase Ty1/copia-type" evidence="1">
    <location>
        <begin position="29"/>
        <end position="108"/>
    </location>
</feature>
<evidence type="ECO:0000313" key="2">
    <source>
        <dbReference type="EMBL" id="QRW18715.1"/>
    </source>
</evidence>
<name>A0A8H8NSI2_9AGAM</name>
<sequence>MEEALAGPQALKWWKAMQNEVNTFDKLDTTKLTELPYKRKAMGNKWVLTLKQDENGEPVCYKAQLVVQGFSQQPGINFDKTFAPVVQLDSICTLVLLANNNNWDIVMDMKFLQ</sequence>
<dbReference type="Proteomes" id="UP000650533">
    <property type="component" value="Chromosome 4"/>
</dbReference>
<dbReference type="KEGG" id="rsx:RhiXN_00121"/>
<protein>
    <submittedName>
        <fullName evidence="2">Retrovirus-related Pol polyprotein from transposon TNT 1-94</fullName>
    </submittedName>
</protein>
<proteinExistence type="predicted"/>
<dbReference type="AlphaFoldDB" id="A0A8H8NSI2"/>
<gene>
    <name evidence="2" type="ORF">RhiXN_00121</name>
</gene>
<evidence type="ECO:0000313" key="3">
    <source>
        <dbReference type="Proteomes" id="UP000650533"/>
    </source>
</evidence>
<dbReference type="EMBL" id="CP059661">
    <property type="protein sequence ID" value="QRW18715.1"/>
    <property type="molecule type" value="Genomic_DNA"/>
</dbReference>
<organism evidence="2 3">
    <name type="scientific">Rhizoctonia solani</name>
    <dbReference type="NCBI Taxonomy" id="456999"/>
    <lineage>
        <taxon>Eukaryota</taxon>
        <taxon>Fungi</taxon>
        <taxon>Dikarya</taxon>
        <taxon>Basidiomycota</taxon>
        <taxon>Agaricomycotina</taxon>
        <taxon>Agaricomycetes</taxon>
        <taxon>Cantharellales</taxon>
        <taxon>Ceratobasidiaceae</taxon>
        <taxon>Rhizoctonia</taxon>
    </lineage>
</organism>
<dbReference type="InterPro" id="IPR013103">
    <property type="entry name" value="RVT_2"/>
</dbReference>